<evidence type="ECO:0000259" key="7">
    <source>
        <dbReference type="Pfam" id="PF00441"/>
    </source>
</evidence>
<name>A0ABZ1YTJ8_9NOCA</name>
<proteinExistence type="inferred from homology"/>
<dbReference type="Gene3D" id="1.10.540.10">
    <property type="entry name" value="Acyl-CoA dehydrogenase/oxidase, N-terminal domain"/>
    <property type="match status" value="1"/>
</dbReference>
<evidence type="ECO:0000313" key="10">
    <source>
        <dbReference type="EMBL" id="WUV46602.1"/>
    </source>
</evidence>
<dbReference type="SUPFAM" id="SSF56645">
    <property type="entry name" value="Acyl-CoA dehydrogenase NM domain-like"/>
    <property type="match status" value="1"/>
</dbReference>
<evidence type="ECO:0000256" key="1">
    <source>
        <dbReference type="ARBA" id="ARBA00001974"/>
    </source>
</evidence>
<dbReference type="Gene3D" id="1.20.140.10">
    <property type="entry name" value="Butyryl-CoA Dehydrogenase, subunit A, domain 3"/>
    <property type="match status" value="1"/>
</dbReference>
<keyword evidence="3 6" id="KW-0285">Flavoprotein</keyword>
<dbReference type="RefSeq" id="WP_329410467.1">
    <property type="nucleotide sequence ID" value="NZ_CP109441.1"/>
</dbReference>
<reference evidence="10" key="1">
    <citation type="submission" date="2022-10" db="EMBL/GenBank/DDBJ databases">
        <title>The complete genomes of actinobacterial strains from the NBC collection.</title>
        <authorList>
            <person name="Joergensen T.S."/>
            <person name="Alvarez Arevalo M."/>
            <person name="Sterndorff E.B."/>
            <person name="Faurdal D."/>
            <person name="Vuksanovic O."/>
            <person name="Mourched A.-S."/>
            <person name="Charusanti P."/>
            <person name="Shaw S."/>
            <person name="Blin K."/>
            <person name="Weber T."/>
        </authorList>
    </citation>
    <scope>NUCLEOTIDE SEQUENCE</scope>
    <source>
        <strain evidence="10">NBC_01482</strain>
    </source>
</reference>
<evidence type="ECO:0000259" key="8">
    <source>
        <dbReference type="Pfam" id="PF02770"/>
    </source>
</evidence>
<dbReference type="Pfam" id="PF02771">
    <property type="entry name" value="Acyl-CoA_dh_N"/>
    <property type="match status" value="1"/>
</dbReference>
<evidence type="ECO:0000256" key="3">
    <source>
        <dbReference type="ARBA" id="ARBA00022630"/>
    </source>
</evidence>
<dbReference type="InterPro" id="IPR006091">
    <property type="entry name" value="Acyl-CoA_Oxase/DH_mid-dom"/>
</dbReference>
<dbReference type="Gene3D" id="2.40.110.10">
    <property type="entry name" value="Butyryl-CoA Dehydrogenase, subunit A, domain 2"/>
    <property type="match status" value="1"/>
</dbReference>
<evidence type="ECO:0000259" key="9">
    <source>
        <dbReference type="Pfam" id="PF02771"/>
    </source>
</evidence>
<feature type="domain" description="Acyl-CoA dehydrogenase/oxidase N-terminal" evidence="9">
    <location>
        <begin position="6"/>
        <end position="119"/>
    </location>
</feature>
<comment type="similarity">
    <text evidence="2 6">Belongs to the acyl-CoA dehydrogenase family.</text>
</comment>
<dbReference type="InterPro" id="IPR013786">
    <property type="entry name" value="AcylCoA_DH/ox_N"/>
</dbReference>
<feature type="domain" description="Acyl-CoA oxidase/dehydrogenase middle" evidence="8">
    <location>
        <begin position="124"/>
        <end position="211"/>
    </location>
</feature>
<dbReference type="Pfam" id="PF00441">
    <property type="entry name" value="Acyl-CoA_dh_1"/>
    <property type="match status" value="1"/>
</dbReference>
<dbReference type="InterPro" id="IPR009075">
    <property type="entry name" value="AcylCo_DH/oxidase_C"/>
</dbReference>
<dbReference type="InterPro" id="IPR052161">
    <property type="entry name" value="Mycobact_Acyl-CoA_DH"/>
</dbReference>
<dbReference type="Proteomes" id="UP001432062">
    <property type="component" value="Chromosome"/>
</dbReference>
<sequence length="394" mass="43256">MDFLETPEQQKLRFELRQYLDEMVTPEVRAQLLREGESSTLFLELVKKMGHDGWLGIGWPTEYGGRGLGPMEEYIFFDEVKRAWAPVNFVTVSTVGPTLIAYGTEEQKKRFLPPILRGELQVSIGYSEPEAGTDLASLRTKGVRDGDHYVVNGTKVFTTRAQVADYIWLACRTDPDAPKHKGISIMLVPTDQPGFSWSPIPTVGGTTTTATYYQNVRVPVENLVGQENEGWRLVTSQLNRERVGQAAFVGLAERLYEDLLGWCRSAGSDGSRMIDSPWVRNDLARVAATLRAVRLVNLDMATSMTRGVVSPAEASAAKVFGTEATVDAYRTMLGVLGAASYLPAGSVGALLNGELEHAARESQINTFGGGTNDMQREIIAWTGIGMKRDTGGVR</sequence>
<feature type="domain" description="Acyl-CoA dehydrogenase/oxidase C-terminal" evidence="7">
    <location>
        <begin position="228"/>
        <end position="380"/>
    </location>
</feature>
<evidence type="ECO:0000256" key="4">
    <source>
        <dbReference type="ARBA" id="ARBA00022827"/>
    </source>
</evidence>
<dbReference type="SUPFAM" id="SSF47203">
    <property type="entry name" value="Acyl-CoA dehydrogenase C-terminal domain-like"/>
    <property type="match status" value="1"/>
</dbReference>
<dbReference type="InterPro" id="IPR036250">
    <property type="entry name" value="AcylCo_DH-like_C"/>
</dbReference>
<keyword evidence="5 6" id="KW-0560">Oxidoreductase</keyword>
<evidence type="ECO:0000256" key="5">
    <source>
        <dbReference type="ARBA" id="ARBA00023002"/>
    </source>
</evidence>
<dbReference type="InterPro" id="IPR037069">
    <property type="entry name" value="AcylCoA_DH/ox_N_sf"/>
</dbReference>
<evidence type="ECO:0000256" key="2">
    <source>
        <dbReference type="ARBA" id="ARBA00009347"/>
    </source>
</evidence>
<dbReference type="InterPro" id="IPR046373">
    <property type="entry name" value="Acyl-CoA_Oxase/DH_mid-dom_sf"/>
</dbReference>
<dbReference type="InterPro" id="IPR009100">
    <property type="entry name" value="AcylCoA_DH/oxidase_NM_dom_sf"/>
</dbReference>
<accession>A0ABZ1YTJ8</accession>
<dbReference type="EMBL" id="CP109441">
    <property type="protein sequence ID" value="WUV46602.1"/>
    <property type="molecule type" value="Genomic_DNA"/>
</dbReference>
<dbReference type="PANTHER" id="PTHR43292">
    <property type="entry name" value="ACYL-COA DEHYDROGENASE"/>
    <property type="match status" value="1"/>
</dbReference>
<dbReference type="Pfam" id="PF02770">
    <property type="entry name" value="Acyl-CoA_dh_M"/>
    <property type="match status" value="1"/>
</dbReference>
<evidence type="ECO:0000256" key="6">
    <source>
        <dbReference type="RuleBase" id="RU362125"/>
    </source>
</evidence>
<protein>
    <submittedName>
        <fullName evidence="10">Acyl-CoA dehydrogenase family protein</fullName>
    </submittedName>
</protein>
<keyword evidence="11" id="KW-1185">Reference proteome</keyword>
<dbReference type="PANTHER" id="PTHR43292:SF3">
    <property type="entry name" value="ACYL-COA DEHYDROGENASE FADE29"/>
    <property type="match status" value="1"/>
</dbReference>
<gene>
    <name evidence="10" type="ORF">OG563_47525</name>
</gene>
<comment type="cofactor">
    <cofactor evidence="1 6">
        <name>FAD</name>
        <dbReference type="ChEBI" id="CHEBI:57692"/>
    </cofactor>
</comment>
<keyword evidence="4 6" id="KW-0274">FAD</keyword>
<evidence type="ECO:0000313" key="11">
    <source>
        <dbReference type="Proteomes" id="UP001432062"/>
    </source>
</evidence>
<organism evidence="10 11">
    <name type="scientific">Nocardia vinacea</name>
    <dbReference type="NCBI Taxonomy" id="96468"/>
    <lineage>
        <taxon>Bacteria</taxon>
        <taxon>Bacillati</taxon>
        <taxon>Actinomycetota</taxon>
        <taxon>Actinomycetes</taxon>
        <taxon>Mycobacteriales</taxon>
        <taxon>Nocardiaceae</taxon>
        <taxon>Nocardia</taxon>
    </lineage>
</organism>